<gene>
    <name evidence="6" type="ORF">BJ085DRAFT_38540</name>
</gene>
<dbReference type="Gene3D" id="2.60.120.200">
    <property type="match status" value="1"/>
</dbReference>
<organism evidence="6 7">
    <name type="scientific">Dimargaris cristalligena</name>
    <dbReference type="NCBI Taxonomy" id="215637"/>
    <lineage>
        <taxon>Eukaryota</taxon>
        <taxon>Fungi</taxon>
        <taxon>Fungi incertae sedis</taxon>
        <taxon>Zoopagomycota</taxon>
        <taxon>Kickxellomycotina</taxon>
        <taxon>Dimargaritomycetes</taxon>
        <taxon>Dimargaritales</taxon>
        <taxon>Dimargaritaceae</taxon>
        <taxon>Dimargaris</taxon>
    </lineage>
</organism>
<feature type="chain" id="PRO_5020363453" evidence="4">
    <location>
        <begin position="27"/>
        <end position="305"/>
    </location>
</feature>
<keyword evidence="7" id="KW-1185">Reference proteome</keyword>
<dbReference type="PANTHER" id="PTHR31062">
    <property type="entry name" value="XYLOGLUCAN ENDOTRANSGLUCOSYLASE/HYDROLASE PROTEIN 8-RELATED"/>
    <property type="match status" value="1"/>
</dbReference>
<evidence type="ECO:0000256" key="2">
    <source>
        <dbReference type="ARBA" id="ARBA00023295"/>
    </source>
</evidence>
<feature type="domain" description="GH16" evidence="5">
    <location>
        <begin position="30"/>
        <end position="229"/>
    </location>
</feature>
<dbReference type="InterPro" id="IPR000757">
    <property type="entry name" value="Beta-glucanase-like"/>
</dbReference>
<dbReference type="STRING" id="215637.A0A4Q0A2R6"/>
<dbReference type="PROSITE" id="PS51762">
    <property type="entry name" value="GH16_2"/>
    <property type="match status" value="1"/>
</dbReference>
<proteinExistence type="predicted"/>
<keyword evidence="4" id="KW-0732">Signal</keyword>
<dbReference type="SUPFAM" id="SSF49899">
    <property type="entry name" value="Concanavalin A-like lectins/glucanases"/>
    <property type="match status" value="1"/>
</dbReference>
<sequence>MSALNVIRFSLFGLLVSLMLLNSTHAQAAAPEVNIPVPPYQRCDSFSYQMTKEDIEKDFIIDLPEQVTFENGVMYWEVNEQKYWPGLTYRENDIWYGKASITLKMAPKSGIATAFIRGKQSADELDFEWVGQDTTTVQSTFFVNGKNTERQSATFAKSSTDLAAEFHTYAIDFQQDKIEWLMDGVSVDSRSRAAKPTYYPENAREWKMNLWNAGAGHADWAGPTDWNSAPKSARAAISAISFESYCGADVVKGEHKLFGGAATSPTAFITAPAAAPAPTATHEPVLPAPPATQSDTNAEDSGKKC</sequence>
<name>A0A4Q0A2R6_9FUNG</name>
<keyword evidence="2" id="KW-0326">Glycosidase</keyword>
<accession>A0A4Q0A2R6</accession>
<dbReference type="Pfam" id="PF00722">
    <property type="entry name" value="Glyco_hydro_16"/>
    <property type="match status" value="1"/>
</dbReference>
<evidence type="ECO:0000259" key="5">
    <source>
        <dbReference type="PROSITE" id="PS51762"/>
    </source>
</evidence>
<feature type="signal peptide" evidence="4">
    <location>
        <begin position="1"/>
        <end position="26"/>
    </location>
</feature>
<evidence type="ECO:0000256" key="1">
    <source>
        <dbReference type="ARBA" id="ARBA00022801"/>
    </source>
</evidence>
<evidence type="ECO:0000256" key="4">
    <source>
        <dbReference type="SAM" id="SignalP"/>
    </source>
</evidence>
<evidence type="ECO:0000256" key="3">
    <source>
        <dbReference type="SAM" id="MobiDB-lite"/>
    </source>
</evidence>
<dbReference type="InterPro" id="IPR013320">
    <property type="entry name" value="ConA-like_dom_sf"/>
</dbReference>
<dbReference type="GO" id="GO:0005975">
    <property type="term" value="P:carbohydrate metabolic process"/>
    <property type="evidence" value="ECO:0007669"/>
    <property type="project" value="InterPro"/>
</dbReference>
<protein>
    <submittedName>
        <fullName evidence="6">Glycosyl hydrolases family 16-domain-containing protein</fullName>
    </submittedName>
</protein>
<keyword evidence="1 6" id="KW-0378">Hydrolase</keyword>
<dbReference type="EMBL" id="ML002254">
    <property type="protein sequence ID" value="RKP39662.1"/>
    <property type="molecule type" value="Genomic_DNA"/>
</dbReference>
<reference evidence="7" key="1">
    <citation type="journal article" date="2018" name="Nat. Microbiol.">
        <title>Leveraging single-cell genomics to expand the fungal tree of life.</title>
        <authorList>
            <person name="Ahrendt S.R."/>
            <person name="Quandt C.A."/>
            <person name="Ciobanu D."/>
            <person name="Clum A."/>
            <person name="Salamov A."/>
            <person name="Andreopoulos B."/>
            <person name="Cheng J.F."/>
            <person name="Woyke T."/>
            <person name="Pelin A."/>
            <person name="Henrissat B."/>
            <person name="Reynolds N.K."/>
            <person name="Benny G.L."/>
            <person name="Smith M.E."/>
            <person name="James T.Y."/>
            <person name="Grigoriev I.V."/>
        </authorList>
    </citation>
    <scope>NUCLEOTIDE SEQUENCE [LARGE SCALE GENOMIC DNA]</scope>
    <source>
        <strain evidence="7">RSA 468</strain>
    </source>
</reference>
<evidence type="ECO:0000313" key="7">
    <source>
        <dbReference type="Proteomes" id="UP000268162"/>
    </source>
</evidence>
<dbReference type="InterPro" id="IPR044791">
    <property type="entry name" value="Beta-glucanase/XTH"/>
</dbReference>
<feature type="region of interest" description="Disordered" evidence="3">
    <location>
        <begin position="274"/>
        <end position="305"/>
    </location>
</feature>
<evidence type="ECO:0000313" key="6">
    <source>
        <dbReference type="EMBL" id="RKP39662.1"/>
    </source>
</evidence>
<dbReference type="GO" id="GO:0004553">
    <property type="term" value="F:hydrolase activity, hydrolyzing O-glycosyl compounds"/>
    <property type="evidence" value="ECO:0007669"/>
    <property type="project" value="InterPro"/>
</dbReference>
<dbReference type="Proteomes" id="UP000268162">
    <property type="component" value="Unassembled WGS sequence"/>
</dbReference>
<dbReference type="AlphaFoldDB" id="A0A4Q0A2R6"/>